<gene>
    <name evidence="1" type="ORF">Pmar_PMAR029665</name>
</gene>
<protein>
    <submittedName>
        <fullName evidence="1">Uncharacterized protein</fullName>
    </submittedName>
</protein>
<dbReference type="EMBL" id="GG672771">
    <property type="protein sequence ID" value="EER16708.1"/>
    <property type="molecule type" value="Genomic_DNA"/>
</dbReference>
<sequence>PGRDGQLADGLSGSCTLLDVGASEGKGSRALVMTQSLVDRPCISSVSIADPESDCIEVMASPQVSWN</sequence>
<dbReference type="Proteomes" id="UP000007800">
    <property type="component" value="Unassembled WGS sequence"/>
</dbReference>
<feature type="non-terminal residue" evidence="1">
    <location>
        <position position="1"/>
    </location>
</feature>
<dbReference type="InParanoid" id="C5KFN1"/>
<keyword evidence="2" id="KW-1185">Reference proteome</keyword>
<organism evidence="2">
    <name type="scientific">Perkinsus marinus (strain ATCC 50983 / TXsc)</name>
    <dbReference type="NCBI Taxonomy" id="423536"/>
    <lineage>
        <taxon>Eukaryota</taxon>
        <taxon>Sar</taxon>
        <taxon>Alveolata</taxon>
        <taxon>Perkinsozoa</taxon>
        <taxon>Perkinsea</taxon>
        <taxon>Perkinsida</taxon>
        <taxon>Perkinsidae</taxon>
        <taxon>Perkinsus</taxon>
    </lineage>
</organism>
<accession>C5KFN1</accession>
<evidence type="ECO:0000313" key="1">
    <source>
        <dbReference type="EMBL" id="EER16708.1"/>
    </source>
</evidence>
<dbReference type="AlphaFoldDB" id="C5KFN1"/>
<evidence type="ECO:0000313" key="2">
    <source>
        <dbReference type="Proteomes" id="UP000007800"/>
    </source>
</evidence>
<feature type="non-terminal residue" evidence="1">
    <location>
        <position position="67"/>
    </location>
</feature>
<name>C5KFN1_PERM5</name>
<dbReference type="RefSeq" id="XP_002784912.1">
    <property type="nucleotide sequence ID" value="XM_002784866.1"/>
</dbReference>
<dbReference type="GeneID" id="9063824"/>
<proteinExistence type="predicted"/>
<reference evidence="1 2" key="1">
    <citation type="submission" date="2008-07" db="EMBL/GenBank/DDBJ databases">
        <authorList>
            <person name="El-Sayed N."/>
            <person name="Caler E."/>
            <person name="Inman J."/>
            <person name="Amedeo P."/>
            <person name="Hass B."/>
            <person name="Wortman J."/>
        </authorList>
    </citation>
    <scope>NUCLEOTIDE SEQUENCE [LARGE SCALE GENOMIC DNA]</scope>
    <source>
        <strain evidence="2">ATCC 50983 / TXsc</strain>
    </source>
</reference>
<dbReference type="OrthoDB" id="10038475at2759"/>